<evidence type="ECO:0000313" key="1">
    <source>
        <dbReference type="EMBL" id="GME72093.1"/>
    </source>
</evidence>
<name>A0ACB5ST08_AMBMO</name>
<reference evidence="1" key="1">
    <citation type="submission" date="2023-04" db="EMBL/GenBank/DDBJ databases">
        <title>Ambrosiozyma monospora NBRC 10751.</title>
        <authorList>
            <person name="Ichikawa N."/>
            <person name="Sato H."/>
            <person name="Tonouchi N."/>
        </authorList>
    </citation>
    <scope>NUCLEOTIDE SEQUENCE</scope>
    <source>
        <strain evidence="1">NBRC 10751</strain>
    </source>
</reference>
<evidence type="ECO:0000313" key="2">
    <source>
        <dbReference type="Proteomes" id="UP001165064"/>
    </source>
</evidence>
<keyword evidence="2" id="KW-1185">Reference proteome</keyword>
<proteinExistence type="predicted"/>
<comment type="caution">
    <text evidence="1">The sequence shown here is derived from an EMBL/GenBank/DDBJ whole genome shotgun (WGS) entry which is preliminary data.</text>
</comment>
<protein>
    <submittedName>
        <fullName evidence="1">Unnamed protein product</fullName>
    </submittedName>
</protein>
<organism evidence="1 2">
    <name type="scientific">Ambrosiozyma monospora</name>
    <name type="common">Yeast</name>
    <name type="synonym">Endomycopsis monosporus</name>
    <dbReference type="NCBI Taxonomy" id="43982"/>
    <lineage>
        <taxon>Eukaryota</taxon>
        <taxon>Fungi</taxon>
        <taxon>Dikarya</taxon>
        <taxon>Ascomycota</taxon>
        <taxon>Saccharomycotina</taxon>
        <taxon>Pichiomycetes</taxon>
        <taxon>Pichiales</taxon>
        <taxon>Pichiaceae</taxon>
        <taxon>Ambrosiozyma</taxon>
    </lineage>
</organism>
<dbReference type="EMBL" id="BSXS01000342">
    <property type="protein sequence ID" value="GME72093.1"/>
    <property type="molecule type" value="Genomic_DNA"/>
</dbReference>
<dbReference type="Proteomes" id="UP001165064">
    <property type="component" value="Unassembled WGS sequence"/>
</dbReference>
<gene>
    <name evidence="1" type="ORF">Amon02_000084300</name>
</gene>
<accession>A0ACB5ST08</accession>
<sequence length="109" mass="12608">MQFVVGPIMNRFSFHKHICHLTIEGNGDGGFVNGYDVSSFEDNISARYMKLVYNRHVSKSDTFDSKPLSFDIRPHSYQIELIETIWFRTELYISLISTVSVSWNTLSSH</sequence>